<dbReference type="GO" id="GO:0140359">
    <property type="term" value="F:ABC-type transporter activity"/>
    <property type="evidence" value="ECO:0007669"/>
    <property type="project" value="InterPro"/>
</dbReference>
<feature type="transmembrane region" description="Helical" evidence="6">
    <location>
        <begin position="111"/>
        <end position="133"/>
    </location>
</feature>
<keyword evidence="6" id="KW-0813">Transport</keyword>
<evidence type="ECO:0000256" key="2">
    <source>
        <dbReference type="ARBA" id="ARBA00007783"/>
    </source>
</evidence>
<protein>
    <recommendedName>
        <fullName evidence="6">Transport permease protein</fullName>
    </recommendedName>
</protein>
<feature type="transmembrane region" description="Helical" evidence="6">
    <location>
        <begin position="25"/>
        <end position="48"/>
    </location>
</feature>
<gene>
    <name evidence="8" type="primary">yadH</name>
    <name evidence="8" type="ORF">CODIS_24720</name>
</gene>
<dbReference type="PANTHER" id="PTHR43332">
    <property type="entry name" value="INNER MEMBRANE TRANSPORT PERMEASE YADH-RELATED"/>
    <property type="match status" value="1"/>
</dbReference>
<feature type="transmembrane region" description="Helical" evidence="6">
    <location>
        <begin position="60"/>
        <end position="78"/>
    </location>
</feature>
<dbReference type="InterPro" id="IPR000412">
    <property type="entry name" value="ABC_2_transport"/>
</dbReference>
<dbReference type="RefSeq" id="WP_069125242.1">
    <property type="nucleotide sequence ID" value="NZ_MARB01000013.1"/>
</dbReference>
<evidence type="ECO:0000256" key="3">
    <source>
        <dbReference type="ARBA" id="ARBA00022692"/>
    </source>
</evidence>
<evidence type="ECO:0000256" key="4">
    <source>
        <dbReference type="ARBA" id="ARBA00022989"/>
    </source>
</evidence>
<dbReference type="InterPro" id="IPR052522">
    <property type="entry name" value="ABC-2_transport_permease"/>
</dbReference>
<dbReference type="InterPro" id="IPR047817">
    <property type="entry name" value="ABC2_TM_bact-type"/>
</dbReference>
<evidence type="ECO:0000256" key="5">
    <source>
        <dbReference type="ARBA" id="ARBA00023136"/>
    </source>
</evidence>
<keyword evidence="6" id="KW-1003">Cell membrane</keyword>
<dbReference type="InterPro" id="IPR013525">
    <property type="entry name" value="ABC2_TM"/>
</dbReference>
<keyword evidence="5 6" id="KW-0472">Membrane</keyword>
<feature type="transmembrane region" description="Helical" evidence="6">
    <location>
        <begin position="205"/>
        <end position="224"/>
    </location>
</feature>
<dbReference type="PIRSF" id="PIRSF006648">
    <property type="entry name" value="DrrB"/>
    <property type="match status" value="1"/>
</dbReference>
<dbReference type="AlphaFoldDB" id="A0A7Z1AEP6"/>
<accession>A0A7Z1AEP6</accession>
<evidence type="ECO:0000259" key="7">
    <source>
        <dbReference type="PROSITE" id="PS51012"/>
    </source>
</evidence>
<keyword evidence="3 6" id="KW-0812">Transmembrane</keyword>
<dbReference type="OrthoDB" id="9804001at2"/>
<dbReference type="EMBL" id="MARB01000013">
    <property type="protein sequence ID" value="ODJ87220.1"/>
    <property type="molecule type" value="Genomic_DNA"/>
</dbReference>
<sequence length="258" mass="28691">MNPWRVYRIAFQTIVTKEVLRFMRIWVQTLLPPAITTTLYFIIFGKLIGERIGEMDGYRYIDFIVPGLILMSVIQNSYANVVSSFFGTKLQHYIEELLIAPVPHWVVLGGYVVGGVARGTMVGILVTIISLLFTDLAINSYGLTLLVFVLTSILFALAGFINAVYAKSFDDISIVPTFVLTPLTYLGGVFYSIELLPEIWQQVSLANPVLYMVNTFRFGILGVTDIDVSLAMIIILGFIVLLTGYSLVLLSRGVGIKD</sequence>
<evidence type="ECO:0000313" key="8">
    <source>
        <dbReference type="EMBL" id="ODJ87220.1"/>
    </source>
</evidence>
<feature type="domain" description="ABC transmembrane type-2" evidence="7">
    <location>
        <begin position="24"/>
        <end position="253"/>
    </location>
</feature>
<name>A0A7Z1AEP6_9GAMM</name>
<dbReference type="GO" id="GO:0043190">
    <property type="term" value="C:ATP-binding cassette (ABC) transporter complex"/>
    <property type="evidence" value="ECO:0007669"/>
    <property type="project" value="InterPro"/>
</dbReference>
<keyword evidence="9" id="KW-1185">Reference proteome</keyword>
<evidence type="ECO:0000256" key="6">
    <source>
        <dbReference type="RuleBase" id="RU361157"/>
    </source>
</evidence>
<dbReference type="PANTHER" id="PTHR43332:SF2">
    <property type="entry name" value="INNER MEMBRANE TRANSPORT PERMEASE YADH"/>
    <property type="match status" value="1"/>
</dbReference>
<evidence type="ECO:0000313" key="9">
    <source>
        <dbReference type="Proteomes" id="UP000094769"/>
    </source>
</evidence>
<reference evidence="8 9" key="1">
    <citation type="submission" date="2016-06" db="EMBL/GenBank/DDBJ databases">
        <title>Genome sequence of endosymbiont of Candidatus Endolucinida thiodiazotropha.</title>
        <authorList>
            <person name="Poehlein A."/>
            <person name="Koenig S."/>
            <person name="Heiden S.E."/>
            <person name="Thuermer A."/>
            <person name="Voget S."/>
            <person name="Daniel R."/>
            <person name="Markert S."/>
            <person name="Gros O."/>
            <person name="Schweder T."/>
        </authorList>
    </citation>
    <scope>NUCLEOTIDE SEQUENCE [LARGE SCALE GENOMIC DNA]</scope>
    <source>
        <strain evidence="8 9">COS</strain>
    </source>
</reference>
<comment type="caution">
    <text evidence="8">The sequence shown here is derived from an EMBL/GenBank/DDBJ whole genome shotgun (WGS) entry which is preliminary data.</text>
</comment>
<comment type="subcellular location">
    <subcellularLocation>
        <location evidence="6">Cell inner membrane</location>
        <topology evidence="6">Multi-pass membrane protein</topology>
    </subcellularLocation>
    <subcellularLocation>
        <location evidence="1">Membrane</location>
        <topology evidence="1">Multi-pass membrane protein</topology>
    </subcellularLocation>
</comment>
<proteinExistence type="inferred from homology"/>
<dbReference type="PRINTS" id="PR00164">
    <property type="entry name" value="ABC2TRNSPORT"/>
</dbReference>
<feature type="transmembrane region" description="Helical" evidence="6">
    <location>
        <begin position="145"/>
        <end position="166"/>
    </location>
</feature>
<feature type="transmembrane region" description="Helical" evidence="6">
    <location>
        <begin position="230"/>
        <end position="250"/>
    </location>
</feature>
<evidence type="ECO:0000256" key="1">
    <source>
        <dbReference type="ARBA" id="ARBA00004141"/>
    </source>
</evidence>
<keyword evidence="4 6" id="KW-1133">Transmembrane helix</keyword>
<dbReference type="Proteomes" id="UP000094769">
    <property type="component" value="Unassembled WGS sequence"/>
</dbReference>
<dbReference type="PROSITE" id="PS51012">
    <property type="entry name" value="ABC_TM2"/>
    <property type="match status" value="1"/>
</dbReference>
<dbReference type="Pfam" id="PF01061">
    <property type="entry name" value="ABC2_membrane"/>
    <property type="match status" value="1"/>
</dbReference>
<comment type="similarity">
    <text evidence="2 6">Belongs to the ABC-2 integral membrane protein family.</text>
</comment>
<feature type="transmembrane region" description="Helical" evidence="6">
    <location>
        <begin position="172"/>
        <end position="193"/>
    </location>
</feature>
<organism evidence="8 9">
    <name type="scientific">Candidatus Thiodiazotropha endolucinida</name>
    <dbReference type="NCBI Taxonomy" id="1655433"/>
    <lineage>
        <taxon>Bacteria</taxon>
        <taxon>Pseudomonadati</taxon>
        <taxon>Pseudomonadota</taxon>
        <taxon>Gammaproteobacteria</taxon>
        <taxon>Chromatiales</taxon>
        <taxon>Sedimenticolaceae</taxon>
        <taxon>Candidatus Thiodiazotropha</taxon>
    </lineage>
</organism>
<dbReference type="NCBIfam" id="NF011648">
    <property type="entry name" value="PRK15066.1"/>
    <property type="match status" value="1"/>
</dbReference>